<accession>A0ABX7YYG0</accession>
<evidence type="ECO:0000313" key="1">
    <source>
        <dbReference type="EMBL" id="QUN07720.1"/>
    </source>
</evidence>
<keyword evidence="2" id="KW-1185">Reference proteome</keyword>
<gene>
    <name evidence="1" type="ORF">KDN34_11365</name>
</gene>
<dbReference type="RefSeq" id="WP_212596715.1">
    <property type="nucleotide sequence ID" value="NZ_CP073587.1"/>
</dbReference>
<dbReference type="EMBL" id="CP073587">
    <property type="protein sequence ID" value="QUN07720.1"/>
    <property type="molecule type" value="Genomic_DNA"/>
</dbReference>
<reference evidence="1 2" key="1">
    <citation type="submission" date="2021-04" db="EMBL/GenBank/DDBJ databases">
        <title>Novel species identification of genus Shewanella.</title>
        <authorList>
            <person name="Liu G."/>
        </authorList>
    </citation>
    <scope>NUCLEOTIDE SEQUENCE [LARGE SCALE GENOMIC DNA]</scope>
    <source>
        <strain evidence="1 2">FJAT-54481</strain>
    </source>
</reference>
<organism evidence="1 2">
    <name type="scientific">Shewanella yunxiaonensis</name>
    <dbReference type="NCBI Taxonomy" id="2829809"/>
    <lineage>
        <taxon>Bacteria</taxon>
        <taxon>Pseudomonadati</taxon>
        <taxon>Pseudomonadota</taxon>
        <taxon>Gammaproteobacteria</taxon>
        <taxon>Alteromonadales</taxon>
        <taxon>Shewanellaceae</taxon>
        <taxon>Shewanella</taxon>
    </lineage>
</organism>
<evidence type="ECO:0000313" key="2">
    <source>
        <dbReference type="Proteomes" id="UP000679575"/>
    </source>
</evidence>
<sequence length="79" mass="8711">MMVTLRPRASNIAAKDAAAMPLPSDETTPPVTKIYLVVMLNLRKRVRIQRLDEAPGRGDSISKTAGFTKPTEAEIYLNI</sequence>
<name>A0ABX7YYG0_9GAMM</name>
<proteinExistence type="predicted"/>
<dbReference type="Proteomes" id="UP000679575">
    <property type="component" value="Chromosome"/>
</dbReference>
<protein>
    <submittedName>
        <fullName evidence="1">Uncharacterized protein</fullName>
    </submittedName>
</protein>